<dbReference type="InterPro" id="IPR043502">
    <property type="entry name" value="DNA/RNA_pol_sf"/>
</dbReference>
<evidence type="ECO:0008006" key="2">
    <source>
        <dbReference type="Google" id="ProtNLM"/>
    </source>
</evidence>
<name>A0A1B6GCA3_9HEMI</name>
<gene>
    <name evidence="1" type="ORF">g.5388</name>
</gene>
<dbReference type="PANTHER" id="PTHR37984:SF5">
    <property type="entry name" value="PROTEIN NYNRIN-LIKE"/>
    <property type="match status" value="1"/>
</dbReference>
<evidence type="ECO:0000313" key="1">
    <source>
        <dbReference type="EMBL" id="JAS60055.1"/>
    </source>
</evidence>
<protein>
    <recommendedName>
        <fullName evidence="2">Reverse transcriptase domain-containing protein</fullName>
    </recommendedName>
</protein>
<sequence>TREGHDKVVRQVLDKLKCVGMTLNREKTEFSKTNIKYLGHYLSPEGISVDPEKVSSILKMQPPENVKDLQRFNGMVNFLAKFIPEKAKIMAPISVLLQD</sequence>
<feature type="non-terminal residue" evidence="1">
    <location>
        <position position="99"/>
    </location>
</feature>
<dbReference type="PANTHER" id="PTHR37984">
    <property type="entry name" value="PROTEIN CBG26694"/>
    <property type="match status" value="1"/>
</dbReference>
<dbReference type="SUPFAM" id="SSF56672">
    <property type="entry name" value="DNA/RNA polymerases"/>
    <property type="match status" value="1"/>
</dbReference>
<dbReference type="InterPro" id="IPR043128">
    <property type="entry name" value="Rev_trsase/Diguanyl_cyclase"/>
</dbReference>
<dbReference type="EMBL" id="GECZ01009714">
    <property type="protein sequence ID" value="JAS60055.1"/>
    <property type="molecule type" value="Transcribed_RNA"/>
</dbReference>
<feature type="non-terminal residue" evidence="1">
    <location>
        <position position="1"/>
    </location>
</feature>
<dbReference type="AlphaFoldDB" id="A0A1B6GCA3"/>
<accession>A0A1B6GCA3</accession>
<organism evidence="1">
    <name type="scientific">Cuerna arida</name>
    <dbReference type="NCBI Taxonomy" id="1464854"/>
    <lineage>
        <taxon>Eukaryota</taxon>
        <taxon>Metazoa</taxon>
        <taxon>Ecdysozoa</taxon>
        <taxon>Arthropoda</taxon>
        <taxon>Hexapoda</taxon>
        <taxon>Insecta</taxon>
        <taxon>Pterygota</taxon>
        <taxon>Neoptera</taxon>
        <taxon>Paraneoptera</taxon>
        <taxon>Hemiptera</taxon>
        <taxon>Auchenorrhyncha</taxon>
        <taxon>Membracoidea</taxon>
        <taxon>Cicadellidae</taxon>
        <taxon>Cicadellinae</taxon>
        <taxon>Proconiini</taxon>
        <taxon>Cuerna</taxon>
    </lineage>
</organism>
<dbReference type="InterPro" id="IPR050951">
    <property type="entry name" value="Retrovirus_Pol_polyprotein"/>
</dbReference>
<dbReference type="GO" id="GO:0071897">
    <property type="term" value="P:DNA biosynthetic process"/>
    <property type="evidence" value="ECO:0007669"/>
    <property type="project" value="UniProtKB-ARBA"/>
</dbReference>
<reference evidence="1" key="1">
    <citation type="submission" date="2015-11" db="EMBL/GenBank/DDBJ databases">
        <title>De novo transcriptome assembly of four potential Pierce s Disease insect vectors from Arizona vineyards.</title>
        <authorList>
            <person name="Tassone E.E."/>
        </authorList>
    </citation>
    <scope>NUCLEOTIDE SEQUENCE</scope>
</reference>
<dbReference type="Gene3D" id="3.30.70.270">
    <property type="match status" value="2"/>
</dbReference>
<proteinExistence type="predicted"/>